<proteinExistence type="predicted"/>
<dbReference type="Proteomes" id="UP000652013">
    <property type="component" value="Unassembled WGS sequence"/>
</dbReference>
<comment type="caution">
    <text evidence="1">The sequence shown here is derived from an EMBL/GenBank/DDBJ whole genome shotgun (WGS) entry which is preliminary data.</text>
</comment>
<keyword evidence="2" id="KW-1185">Reference proteome</keyword>
<evidence type="ECO:0000313" key="1">
    <source>
        <dbReference type="EMBL" id="GIJ05008.1"/>
    </source>
</evidence>
<sequence>MLSFARTAEDRDAFQRRAQDLAGLVIARVGYATIDYERHERAPGHRGPRRIVGEAEWTRPPWRHDAFDAVDYGAGDPIHVVLGDADPAGTTLRYSADTVAVVFPPDEPPGWARPGAAPGR</sequence>
<name>A0A8J4DL51_9ACTN</name>
<dbReference type="AlphaFoldDB" id="A0A8J4DL51"/>
<organism evidence="1 2">
    <name type="scientific">Spirilliplanes yamanashiensis</name>
    <dbReference type="NCBI Taxonomy" id="42233"/>
    <lineage>
        <taxon>Bacteria</taxon>
        <taxon>Bacillati</taxon>
        <taxon>Actinomycetota</taxon>
        <taxon>Actinomycetes</taxon>
        <taxon>Micromonosporales</taxon>
        <taxon>Micromonosporaceae</taxon>
        <taxon>Spirilliplanes</taxon>
    </lineage>
</organism>
<dbReference type="RefSeq" id="WP_203940219.1">
    <property type="nucleotide sequence ID" value="NZ_BAAAGJ010000006.1"/>
</dbReference>
<gene>
    <name evidence="1" type="ORF">Sya03_43600</name>
</gene>
<dbReference type="EMBL" id="BOOY01000030">
    <property type="protein sequence ID" value="GIJ05008.1"/>
    <property type="molecule type" value="Genomic_DNA"/>
</dbReference>
<reference evidence="1" key="1">
    <citation type="submission" date="2021-01" db="EMBL/GenBank/DDBJ databases">
        <title>Whole genome shotgun sequence of Spirilliplanes yamanashiensis NBRC 15828.</title>
        <authorList>
            <person name="Komaki H."/>
            <person name="Tamura T."/>
        </authorList>
    </citation>
    <scope>NUCLEOTIDE SEQUENCE</scope>
    <source>
        <strain evidence="1">NBRC 15828</strain>
    </source>
</reference>
<protein>
    <submittedName>
        <fullName evidence="1">Uncharacterized protein</fullName>
    </submittedName>
</protein>
<accession>A0A8J4DL51</accession>
<evidence type="ECO:0000313" key="2">
    <source>
        <dbReference type="Proteomes" id="UP000652013"/>
    </source>
</evidence>